<feature type="transmembrane region" description="Helical" evidence="1">
    <location>
        <begin position="301"/>
        <end position="318"/>
    </location>
</feature>
<dbReference type="EMBL" id="JBAWSV010000005">
    <property type="protein sequence ID" value="MEI4830863.1"/>
    <property type="molecule type" value="Genomic_DNA"/>
</dbReference>
<keyword evidence="1" id="KW-1133">Transmembrane helix</keyword>
<feature type="transmembrane region" description="Helical" evidence="1">
    <location>
        <begin position="325"/>
        <end position="340"/>
    </location>
</feature>
<dbReference type="EMBL" id="JBAWSV010000001">
    <property type="protein sequence ID" value="MEI4828904.1"/>
    <property type="molecule type" value="Genomic_DNA"/>
</dbReference>
<proteinExistence type="predicted"/>
<dbReference type="RefSeq" id="WP_336481252.1">
    <property type="nucleotide sequence ID" value="NZ_JBAWSV010000001.1"/>
</dbReference>
<evidence type="ECO:0000313" key="3">
    <source>
        <dbReference type="EMBL" id="MEI4830863.1"/>
    </source>
</evidence>
<organism evidence="3 4">
    <name type="scientific">Bacillus yunxiaonensis</name>
    <dbReference type="NCBI Taxonomy" id="3127665"/>
    <lineage>
        <taxon>Bacteria</taxon>
        <taxon>Bacillati</taxon>
        <taxon>Bacillota</taxon>
        <taxon>Bacilli</taxon>
        <taxon>Bacillales</taxon>
        <taxon>Bacillaceae</taxon>
        <taxon>Bacillus</taxon>
    </lineage>
</organism>
<reference evidence="3 4" key="1">
    <citation type="submission" date="2024-01" db="EMBL/GenBank/DDBJ databases">
        <title>Seven novel Bacillus-like species.</title>
        <authorList>
            <person name="Liu G."/>
        </authorList>
    </citation>
    <scope>NUCLEOTIDE SEQUENCE [LARGE SCALE GENOMIC DNA]</scope>
    <source>
        <strain evidence="3 4">FJAT-53711</strain>
    </source>
</reference>
<feature type="transmembrane region" description="Helical" evidence="1">
    <location>
        <begin position="132"/>
        <end position="158"/>
    </location>
</feature>
<keyword evidence="1" id="KW-0472">Membrane</keyword>
<keyword evidence="4" id="KW-1185">Reference proteome</keyword>
<evidence type="ECO:0000256" key="1">
    <source>
        <dbReference type="SAM" id="Phobius"/>
    </source>
</evidence>
<name>A0ABU8G0X6_9BACI</name>
<evidence type="ECO:0000313" key="2">
    <source>
        <dbReference type="EMBL" id="MEI4828904.1"/>
    </source>
</evidence>
<evidence type="ECO:0000313" key="4">
    <source>
        <dbReference type="Proteomes" id="UP001367922"/>
    </source>
</evidence>
<accession>A0ABU8G0X6</accession>
<feature type="transmembrane region" description="Helical" evidence="1">
    <location>
        <begin position="39"/>
        <end position="55"/>
    </location>
</feature>
<feature type="transmembrane region" description="Helical" evidence="1">
    <location>
        <begin position="204"/>
        <end position="228"/>
    </location>
</feature>
<comment type="caution">
    <text evidence="3">The sequence shown here is derived from an EMBL/GenBank/DDBJ whole genome shotgun (WGS) entry which is preliminary data.</text>
</comment>
<dbReference type="InterPro" id="IPR049458">
    <property type="entry name" value="EpsG-like"/>
</dbReference>
<protein>
    <submittedName>
        <fullName evidence="3">EpsG family protein</fullName>
    </submittedName>
</protein>
<dbReference type="Proteomes" id="UP001367922">
    <property type="component" value="Unassembled WGS sequence"/>
</dbReference>
<feature type="transmembrane region" description="Helical" evidence="1">
    <location>
        <begin position="240"/>
        <end position="263"/>
    </location>
</feature>
<feature type="transmembrane region" description="Helical" evidence="1">
    <location>
        <begin position="170"/>
        <end position="192"/>
    </location>
</feature>
<keyword evidence="1" id="KW-0812">Transmembrane</keyword>
<feature type="transmembrane region" description="Helical" evidence="1">
    <location>
        <begin position="6"/>
        <end position="32"/>
    </location>
</feature>
<feature type="transmembrane region" description="Helical" evidence="1">
    <location>
        <begin position="275"/>
        <end position="295"/>
    </location>
</feature>
<feature type="transmembrane region" description="Helical" evidence="1">
    <location>
        <begin position="102"/>
        <end position="120"/>
    </location>
</feature>
<gene>
    <name evidence="2" type="ORF">WAX78_05490</name>
    <name evidence="3" type="ORF">WAX78_15535</name>
</gene>
<sequence length="359" mass="42015">MTIFWINLLVVFIVSFFARYFATITCTTNVLISIKPNKILVFVALLPLVLISGLRKDIGDTGFYKYAYKISDFTWNHIKSEKDIGFGIFQMFLKKFSDDPQIMVFTTALITNVLVILVLYKYSRLFELSMYVYITGGWYLVSMNGIRQSLAAAIIFTATKFLIEGNWKKYILIVLIASTFHQSALILIPIYFLVRFKAWSKTTFILIFCSILLVIVFNQFTSVLFAAIENTQYGQYKDFVAQGANVFRVAVYAVPLVIAYLGREKLREIYPDCDYIVNMSIINVVFMIVSTQNWIFARFSIYFGLYQIILISWIVKVFNEKDQKLVYYAILVFYFIYYYYENVRSLNIIYRSDFIKFFS</sequence>
<dbReference type="Pfam" id="PF14897">
    <property type="entry name" value="EpsG"/>
    <property type="match status" value="1"/>
</dbReference>